<dbReference type="AlphaFoldDB" id="A0A014LZ56"/>
<comment type="caution">
    <text evidence="11">The sequence shown here is derived from an EMBL/GenBank/DDBJ whole genome shotgun (WGS) entry which is preliminary data.</text>
</comment>
<evidence type="ECO:0000256" key="6">
    <source>
        <dbReference type="ARBA" id="ARBA00023186"/>
    </source>
</evidence>
<sequence>MEVYSNENEQVDALKGFFAQNGKALVIGVVIGVAALAGWRYWSSHQDNRHIEASAAWQQVATRLDNSKPETLDAATKFASENPNTYGAIASLELAKRYVDNNQLDKAAAQLQSGLKDTKDANLQAVLNLRLARIQLQLKQPEEALKTLDAVKGDGWTAIVADVRGEALLSKGDNNGARDAWNKGIASDASPALKEMLQMKMNNLPG</sequence>
<dbReference type="InterPro" id="IPR026039">
    <property type="entry name" value="YfgM"/>
</dbReference>
<comment type="subcellular location">
    <subcellularLocation>
        <location evidence="1">Cell membrane</location>
        <topology evidence="1">Single-pass type II membrane protein</topology>
    </subcellularLocation>
</comment>
<gene>
    <name evidence="11" type="ORF">BG55_14090</name>
</gene>
<evidence type="ECO:0000256" key="1">
    <source>
        <dbReference type="ARBA" id="ARBA00004401"/>
    </source>
</evidence>
<evidence type="ECO:0000313" key="11">
    <source>
        <dbReference type="EMBL" id="EXU74856.1"/>
    </source>
</evidence>
<dbReference type="RefSeq" id="WP_034938350.1">
    <property type="nucleotide sequence ID" value="NZ_JFHN01000053.1"/>
</dbReference>
<evidence type="ECO:0000256" key="8">
    <source>
        <dbReference type="ARBA" id="ARBA00024235"/>
    </source>
</evidence>
<feature type="transmembrane region" description="Helical" evidence="9">
    <location>
        <begin position="24"/>
        <end position="42"/>
    </location>
</feature>
<keyword evidence="3 9" id="KW-0812">Transmembrane</keyword>
<keyword evidence="4 9" id="KW-1133">Transmembrane helix</keyword>
<dbReference type="PANTHER" id="PTHR38035">
    <property type="entry name" value="UPF0070 PROTEIN YFGM"/>
    <property type="match status" value="1"/>
</dbReference>
<evidence type="ECO:0000259" key="10">
    <source>
        <dbReference type="Pfam" id="PF09976"/>
    </source>
</evidence>
<reference evidence="11 12" key="1">
    <citation type="submission" date="2014-02" db="EMBL/GenBank/DDBJ databases">
        <title>Draft genome of Erwinia mallotivora strain BT-MARDI, a papaya dieback pathogen.</title>
        <authorList>
            <person name="Redzuan R."/>
            <person name="Abu Bakar N."/>
            <person name="Badrun R."/>
            <person name="Mohd Raih M.F."/>
            <person name="Rozano L."/>
            <person name="Mat Amin N."/>
        </authorList>
    </citation>
    <scope>NUCLEOTIDE SEQUENCE [LARGE SCALE GENOMIC DNA]</scope>
    <source>
        <strain evidence="11 12">BT-MARDI</strain>
    </source>
</reference>
<dbReference type="PANTHER" id="PTHR38035:SF1">
    <property type="entry name" value="ANCILLARY SECYEG TRANSLOCON SUBUNIT"/>
    <property type="match status" value="1"/>
</dbReference>
<dbReference type="InterPro" id="IPR011990">
    <property type="entry name" value="TPR-like_helical_dom_sf"/>
</dbReference>
<keyword evidence="2" id="KW-1003">Cell membrane</keyword>
<dbReference type="InterPro" id="IPR018704">
    <property type="entry name" value="SecYEG/CpoB_TPR"/>
</dbReference>
<proteinExistence type="inferred from homology"/>
<keyword evidence="12" id="KW-1185">Reference proteome</keyword>
<dbReference type="SUPFAM" id="SSF48452">
    <property type="entry name" value="TPR-like"/>
    <property type="match status" value="1"/>
</dbReference>
<dbReference type="OrthoDB" id="9789675at2"/>
<dbReference type="GO" id="GO:0044877">
    <property type="term" value="F:protein-containing complex binding"/>
    <property type="evidence" value="ECO:0007669"/>
    <property type="project" value="InterPro"/>
</dbReference>
<dbReference type="PIRSF" id="PIRSF006170">
    <property type="entry name" value="YfgM"/>
    <property type="match status" value="1"/>
</dbReference>
<name>A0A014LZ56_9GAMM</name>
<evidence type="ECO:0000256" key="5">
    <source>
        <dbReference type="ARBA" id="ARBA00023136"/>
    </source>
</evidence>
<dbReference type="Gene3D" id="1.25.40.10">
    <property type="entry name" value="Tetratricopeptide repeat domain"/>
    <property type="match status" value="1"/>
</dbReference>
<dbReference type="GO" id="GO:0005886">
    <property type="term" value="C:plasma membrane"/>
    <property type="evidence" value="ECO:0007669"/>
    <property type="project" value="UniProtKB-SubCell"/>
</dbReference>
<protein>
    <recommendedName>
        <fullName evidence="8">Ancillary SecYEG translocon subunit</fullName>
    </recommendedName>
</protein>
<evidence type="ECO:0000256" key="9">
    <source>
        <dbReference type="SAM" id="Phobius"/>
    </source>
</evidence>
<dbReference type="Proteomes" id="UP000019918">
    <property type="component" value="Unassembled WGS sequence"/>
</dbReference>
<accession>A0A014LZ56</accession>
<keyword evidence="6" id="KW-0143">Chaperone</keyword>
<feature type="domain" description="Ancillary SecYEG translocon subunit/Cell division coordinator CpoB TPR" evidence="10">
    <location>
        <begin position="15"/>
        <end position="205"/>
    </location>
</feature>
<dbReference type="STRING" id="69222.BG55_14090"/>
<dbReference type="EMBL" id="JFHN01000053">
    <property type="protein sequence ID" value="EXU74856.1"/>
    <property type="molecule type" value="Genomic_DNA"/>
</dbReference>
<evidence type="ECO:0000256" key="2">
    <source>
        <dbReference type="ARBA" id="ARBA00022475"/>
    </source>
</evidence>
<evidence type="ECO:0000313" key="12">
    <source>
        <dbReference type="Proteomes" id="UP000019918"/>
    </source>
</evidence>
<dbReference type="PATRIC" id="fig|69222.5.peg.2891"/>
<evidence type="ECO:0000256" key="3">
    <source>
        <dbReference type="ARBA" id="ARBA00022692"/>
    </source>
</evidence>
<comment type="similarity">
    <text evidence="7">Belongs to the YfgM family.</text>
</comment>
<organism evidence="11 12">
    <name type="scientific">Erwinia mallotivora</name>
    <dbReference type="NCBI Taxonomy" id="69222"/>
    <lineage>
        <taxon>Bacteria</taxon>
        <taxon>Pseudomonadati</taxon>
        <taxon>Pseudomonadota</taxon>
        <taxon>Gammaproteobacteria</taxon>
        <taxon>Enterobacterales</taxon>
        <taxon>Erwiniaceae</taxon>
        <taxon>Erwinia</taxon>
    </lineage>
</organism>
<evidence type="ECO:0000256" key="4">
    <source>
        <dbReference type="ARBA" id="ARBA00022989"/>
    </source>
</evidence>
<evidence type="ECO:0000256" key="7">
    <source>
        <dbReference type="ARBA" id="ARBA00024197"/>
    </source>
</evidence>
<dbReference type="Pfam" id="PF09976">
    <property type="entry name" value="TPR_21"/>
    <property type="match status" value="1"/>
</dbReference>
<keyword evidence="5 9" id="KW-0472">Membrane</keyword>